<reference evidence="2 4" key="2">
    <citation type="submission" date="2016-11" db="EMBL/GenBank/DDBJ databases">
        <authorList>
            <person name="Jaros S."/>
            <person name="Januszkiewicz K."/>
            <person name="Wedrychowicz H."/>
        </authorList>
    </citation>
    <scope>NUCLEOTIDE SEQUENCE [LARGE SCALE GENOMIC DNA]</scope>
    <source>
        <strain evidence="2">NVI 5450</strain>
    </source>
</reference>
<proteinExistence type="predicted"/>
<dbReference type="PROSITE" id="PS51009">
    <property type="entry name" value="CYTCII"/>
    <property type="match status" value="1"/>
</dbReference>
<dbReference type="Pfam" id="PF01322">
    <property type="entry name" value="Cytochrom_C_2"/>
    <property type="match status" value="1"/>
</dbReference>
<dbReference type="GO" id="GO:0005506">
    <property type="term" value="F:iron ion binding"/>
    <property type="evidence" value="ECO:0007669"/>
    <property type="project" value="InterPro"/>
</dbReference>
<dbReference type="OrthoDB" id="5815156at2"/>
<dbReference type="RefSeq" id="WP_082287461.1">
    <property type="nucleotide sequence ID" value="NZ_CAWQZC010000029.1"/>
</dbReference>
<sequence length="150" mass="17040">MQVSQQINKFIAALSITLGLASMSVAQGIQDVEQRQNAFSEIDEQQEQIEDLLDDNNNNWQQLITLSTALNANSSSLQHLFVEGSQPGSKAKDKVWKDNDKFKAALAEMNNRFIKIDGAIKQHDKYAAKDALKEANKTCRNCHRQYRSRW</sequence>
<keyword evidence="3" id="KW-1185">Reference proteome</keyword>
<dbReference type="GeneID" id="61296982"/>
<dbReference type="Proteomes" id="UP000182660">
    <property type="component" value="Unassembled WGS sequence"/>
</dbReference>
<accession>A0A1L0EPJ4</accession>
<dbReference type="SUPFAM" id="SSF47175">
    <property type="entry name" value="Cytochromes"/>
    <property type="match status" value="1"/>
</dbReference>
<gene>
    <name evidence="1" type="ORF">MT2528_3150</name>
    <name evidence="2" type="ORF">NVI5450_3346</name>
</gene>
<evidence type="ECO:0000313" key="2">
    <source>
        <dbReference type="EMBL" id="SGZ08591.1"/>
    </source>
</evidence>
<evidence type="ECO:0000313" key="3">
    <source>
        <dbReference type="Proteomes" id="UP000182660"/>
    </source>
</evidence>
<protein>
    <recommendedName>
        <fullName evidence="5">Cytochrome c</fullName>
    </recommendedName>
</protein>
<dbReference type="InterPro" id="IPR002321">
    <property type="entry name" value="Cyt_c_II"/>
</dbReference>
<organism evidence="2 4">
    <name type="scientific">Moritella viscosa</name>
    <dbReference type="NCBI Taxonomy" id="80854"/>
    <lineage>
        <taxon>Bacteria</taxon>
        <taxon>Pseudomonadati</taxon>
        <taxon>Pseudomonadota</taxon>
        <taxon>Gammaproteobacteria</taxon>
        <taxon>Alteromonadales</taxon>
        <taxon>Moritellaceae</taxon>
        <taxon>Moritella</taxon>
    </lineage>
</organism>
<dbReference type="Gene3D" id="1.20.120.10">
    <property type="entry name" value="Cytochrome c/b562"/>
    <property type="match status" value="1"/>
</dbReference>
<dbReference type="GO" id="GO:0022900">
    <property type="term" value="P:electron transport chain"/>
    <property type="evidence" value="ECO:0007669"/>
    <property type="project" value="InterPro"/>
</dbReference>
<reference evidence="1 3" key="1">
    <citation type="submission" date="2016-11" db="EMBL/GenBank/DDBJ databases">
        <authorList>
            <person name="Klemetsen T."/>
        </authorList>
    </citation>
    <scope>NUCLEOTIDE SEQUENCE [LARGE SCALE GENOMIC DNA]</scope>
    <source>
        <strain evidence="1">MT 2528</strain>
    </source>
</reference>
<evidence type="ECO:0000313" key="4">
    <source>
        <dbReference type="Proteomes" id="UP000183794"/>
    </source>
</evidence>
<name>A0A1L0EPJ4_9GAMM</name>
<evidence type="ECO:0000313" key="1">
    <source>
        <dbReference type="EMBL" id="SGY96183.1"/>
    </source>
</evidence>
<dbReference type="Proteomes" id="UP000183794">
    <property type="component" value="Unassembled WGS sequence"/>
</dbReference>
<dbReference type="GO" id="GO:0009055">
    <property type="term" value="F:electron transfer activity"/>
    <property type="evidence" value="ECO:0007669"/>
    <property type="project" value="InterPro"/>
</dbReference>
<dbReference type="EMBL" id="FPLJ01000069">
    <property type="protein sequence ID" value="SGY96183.1"/>
    <property type="molecule type" value="Genomic_DNA"/>
</dbReference>
<dbReference type="AlphaFoldDB" id="A0A1L0EPJ4"/>
<dbReference type="InterPro" id="IPR010980">
    <property type="entry name" value="Cyt_c/b562"/>
</dbReference>
<dbReference type="EMBL" id="FPLD01000091">
    <property type="protein sequence ID" value="SGZ08591.1"/>
    <property type="molecule type" value="Genomic_DNA"/>
</dbReference>
<evidence type="ECO:0008006" key="5">
    <source>
        <dbReference type="Google" id="ProtNLM"/>
    </source>
</evidence>
<dbReference type="GO" id="GO:0020037">
    <property type="term" value="F:heme binding"/>
    <property type="evidence" value="ECO:0007669"/>
    <property type="project" value="InterPro"/>
</dbReference>